<protein>
    <submittedName>
        <fullName evidence="3">Uncharacterized protein</fullName>
    </submittedName>
</protein>
<feature type="transmembrane region" description="Helical" evidence="2">
    <location>
        <begin position="6"/>
        <end position="24"/>
    </location>
</feature>
<feature type="region of interest" description="Disordered" evidence="1">
    <location>
        <begin position="260"/>
        <end position="290"/>
    </location>
</feature>
<feature type="compositionally biased region" description="Basic and acidic residues" evidence="1">
    <location>
        <begin position="260"/>
        <end position="275"/>
    </location>
</feature>
<evidence type="ECO:0000313" key="3">
    <source>
        <dbReference type="EMBL" id="GMN61014.1"/>
    </source>
</evidence>
<gene>
    <name evidence="3" type="ORF">TIFTF001_030102</name>
</gene>
<reference evidence="3" key="1">
    <citation type="submission" date="2023-07" db="EMBL/GenBank/DDBJ databases">
        <title>draft genome sequence of fig (Ficus carica).</title>
        <authorList>
            <person name="Takahashi T."/>
            <person name="Nishimura K."/>
        </authorList>
    </citation>
    <scope>NUCLEOTIDE SEQUENCE</scope>
</reference>
<sequence>MRDFDGVSQFFEFVLYFVYGWYTWEGEMLLKFLREWSDVGCVSVTEHIRNNLEWITSYLDGIPDSGSGPSDRMLDSGSGPGDSMPDSGSGPGPSDRMLDSTSGPGPSDSMLDSTSGPGDTRRLHHVPHADSGEKRKGKRGESRSIGTDIRLKDIPGGKMPIQFDTEVDVAVGTYASSWASEIGQIVRRQCPMQVSRWNQIDKELKKPMIDQLKVKFIFDNSDRILKSIDRQMNKLWRDFRYDLHRQWELLGGKIDPEAVKQKRPKREEMIQRRDSQPTQNADGTPAVPMSQEDIIQEVRGKRSSYLHGLGQLPKRDYNELRSNYRTDMELRKIVSGQQEEMSRLQEHIRRQDEYMQLLRQHLSTVVPSLPMPPPPFQPRDGPDLDPPPSSSSVRSV</sequence>
<keyword evidence="4" id="KW-1185">Reference proteome</keyword>
<name>A0AA88DT28_FICCA</name>
<feature type="compositionally biased region" description="Basic and acidic residues" evidence="1">
    <location>
        <begin position="127"/>
        <end position="142"/>
    </location>
</feature>
<feature type="compositionally biased region" description="Low complexity" evidence="1">
    <location>
        <begin position="75"/>
        <end position="95"/>
    </location>
</feature>
<dbReference type="PANTHER" id="PTHR33499">
    <property type="entry name" value="OS12G0282400 PROTEIN-RELATED"/>
    <property type="match status" value="1"/>
</dbReference>
<dbReference type="EMBL" id="BTGU01000105">
    <property type="protein sequence ID" value="GMN61014.1"/>
    <property type="molecule type" value="Genomic_DNA"/>
</dbReference>
<organism evidence="3 4">
    <name type="scientific">Ficus carica</name>
    <name type="common">Common fig</name>
    <dbReference type="NCBI Taxonomy" id="3494"/>
    <lineage>
        <taxon>Eukaryota</taxon>
        <taxon>Viridiplantae</taxon>
        <taxon>Streptophyta</taxon>
        <taxon>Embryophyta</taxon>
        <taxon>Tracheophyta</taxon>
        <taxon>Spermatophyta</taxon>
        <taxon>Magnoliopsida</taxon>
        <taxon>eudicotyledons</taxon>
        <taxon>Gunneridae</taxon>
        <taxon>Pentapetalae</taxon>
        <taxon>rosids</taxon>
        <taxon>fabids</taxon>
        <taxon>Rosales</taxon>
        <taxon>Moraceae</taxon>
        <taxon>Ficeae</taxon>
        <taxon>Ficus</taxon>
    </lineage>
</organism>
<dbReference type="Proteomes" id="UP001187192">
    <property type="component" value="Unassembled WGS sequence"/>
</dbReference>
<comment type="caution">
    <text evidence="3">The sequence shown here is derived from an EMBL/GenBank/DDBJ whole genome shotgun (WGS) entry which is preliminary data.</text>
</comment>
<evidence type="ECO:0000256" key="2">
    <source>
        <dbReference type="SAM" id="Phobius"/>
    </source>
</evidence>
<feature type="region of interest" description="Disordered" evidence="1">
    <location>
        <begin position="365"/>
        <end position="396"/>
    </location>
</feature>
<feature type="region of interest" description="Disordered" evidence="1">
    <location>
        <begin position="63"/>
        <end position="153"/>
    </location>
</feature>
<feature type="compositionally biased region" description="Polar residues" evidence="1">
    <location>
        <begin position="99"/>
        <end position="117"/>
    </location>
</feature>
<dbReference type="PANTHER" id="PTHR33499:SF11">
    <property type="entry name" value="NO APICAL MERISTEM-ASSOCIATED C-TERMINAL DOMAIN-CONTAINING PROTEIN"/>
    <property type="match status" value="1"/>
</dbReference>
<proteinExistence type="predicted"/>
<keyword evidence="2" id="KW-0472">Membrane</keyword>
<evidence type="ECO:0000313" key="4">
    <source>
        <dbReference type="Proteomes" id="UP001187192"/>
    </source>
</evidence>
<accession>A0AA88DT28</accession>
<evidence type="ECO:0000256" key="1">
    <source>
        <dbReference type="SAM" id="MobiDB-lite"/>
    </source>
</evidence>
<dbReference type="AlphaFoldDB" id="A0AA88DT28"/>
<keyword evidence="2" id="KW-1133">Transmembrane helix</keyword>
<keyword evidence="2" id="KW-0812">Transmembrane</keyword>